<feature type="region of interest" description="Disordered" evidence="5">
    <location>
        <begin position="47"/>
        <end position="66"/>
    </location>
</feature>
<keyword evidence="2" id="KW-0805">Transcription regulation</keyword>
<organism evidence="6 7">
    <name type="scientific">Theileria orientalis</name>
    <dbReference type="NCBI Taxonomy" id="68886"/>
    <lineage>
        <taxon>Eukaryota</taxon>
        <taxon>Sar</taxon>
        <taxon>Alveolata</taxon>
        <taxon>Apicomplexa</taxon>
        <taxon>Aconoidasida</taxon>
        <taxon>Piroplasmida</taxon>
        <taxon>Theileriidae</taxon>
        <taxon>Theileria</taxon>
    </lineage>
</organism>
<dbReference type="Proteomes" id="UP000244803">
    <property type="component" value="Chromosome 1"/>
</dbReference>
<reference evidence="6" key="1">
    <citation type="submission" date="2022-07" db="EMBL/GenBank/DDBJ databases">
        <title>Evaluation of T. orientalis genome assembly methods using nanopore sequencing and analysis of variation between genomes.</title>
        <authorList>
            <person name="Yam J."/>
            <person name="Micallef M.L."/>
            <person name="Liu M."/>
            <person name="Djordjevic S.P."/>
            <person name="Bogema D.R."/>
            <person name="Jenkins C."/>
        </authorList>
    </citation>
    <scope>NUCLEOTIDE SEQUENCE</scope>
    <source>
        <strain evidence="6">Fish Creek</strain>
    </source>
</reference>
<comment type="subcellular location">
    <subcellularLocation>
        <location evidence="1">Nucleus</location>
    </subcellularLocation>
</comment>
<dbReference type="EMBL" id="CP056065">
    <property type="protein sequence ID" value="UKJ87833.2"/>
    <property type="molecule type" value="Genomic_DNA"/>
</dbReference>
<proteinExistence type="predicted"/>
<keyword evidence="3" id="KW-0804">Transcription</keyword>
<accession>A0A976M3T4</accession>
<feature type="compositionally biased region" description="Polar residues" evidence="5">
    <location>
        <begin position="47"/>
        <end position="65"/>
    </location>
</feature>
<dbReference type="GO" id="GO:0016592">
    <property type="term" value="C:mediator complex"/>
    <property type="evidence" value="ECO:0007669"/>
    <property type="project" value="InterPro"/>
</dbReference>
<evidence type="ECO:0000256" key="3">
    <source>
        <dbReference type="ARBA" id="ARBA00023163"/>
    </source>
</evidence>
<evidence type="ECO:0000256" key="1">
    <source>
        <dbReference type="ARBA" id="ARBA00004123"/>
    </source>
</evidence>
<evidence type="ECO:0000256" key="5">
    <source>
        <dbReference type="SAM" id="MobiDB-lite"/>
    </source>
</evidence>
<sequence>MSSFISPVAKENITKLQYLLQNTLYTYAEIISSLGIESSKDLNDALSSAGSKSQVGDGDSNFNSRDNLRSGNKLDINFISEKVERLGILNDQIQSHVDLLPDSSVSREELLERIEIVNKECERVSKEIELLFTKYDNIYNELKECLNC</sequence>
<dbReference type="SUPFAM" id="SSF140718">
    <property type="entry name" value="Mediator hinge subcomplex-like"/>
    <property type="match status" value="1"/>
</dbReference>
<dbReference type="InterPro" id="IPR037212">
    <property type="entry name" value="Med7/Med21-like"/>
</dbReference>
<evidence type="ECO:0000256" key="4">
    <source>
        <dbReference type="ARBA" id="ARBA00023242"/>
    </source>
</evidence>
<keyword evidence="4" id="KW-0539">Nucleus</keyword>
<protein>
    <submittedName>
        <fullName evidence="6">Uncharacterized protein</fullName>
    </submittedName>
</protein>
<name>A0A976M3T4_THEOR</name>
<evidence type="ECO:0000313" key="6">
    <source>
        <dbReference type="EMBL" id="UKJ87833.2"/>
    </source>
</evidence>
<gene>
    <name evidence="6" type="ORF">MACJ_000273</name>
</gene>
<dbReference type="AlphaFoldDB" id="A0A976M3T4"/>
<dbReference type="OrthoDB" id="361725at2759"/>
<evidence type="ECO:0000256" key="2">
    <source>
        <dbReference type="ARBA" id="ARBA00023015"/>
    </source>
</evidence>
<evidence type="ECO:0000313" key="7">
    <source>
        <dbReference type="Proteomes" id="UP000244803"/>
    </source>
</evidence>